<accession>A0A2G9UHI9</accession>
<feature type="region of interest" description="Disordered" evidence="1">
    <location>
        <begin position="12"/>
        <end position="127"/>
    </location>
</feature>
<dbReference type="AlphaFoldDB" id="A0A2G9UHI9"/>
<evidence type="ECO:0000313" key="2">
    <source>
        <dbReference type="EMBL" id="PIO69202.1"/>
    </source>
</evidence>
<gene>
    <name evidence="2" type="ORF">TELCIR_08987</name>
</gene>
<evidence type="ECO:0000313" key="3">
    <source>
        <dbReference type="Proteomes" id="UP000230423"/>
    </source>
</evidence>
<dbReference type="OrthoDB" id="191651at2759"/>
<dbReference type="Proteomes" id="UP000230423">
    <property type="component" value="Unassembled WGS sequence"/>
</dbReference>
<proteinExistence type="predicted"/>
<feature type="compositionally biased region" description="Basic and acidic residues" evidence="1">
    <location>
        <begin position="51"/>
        <end position="61"/>
    </location>
</feature>
<sequence length="167" mass="18321">LHFSQVTLISACVEKNDSSNKEPSLESENAISNEDAPSEAVPQLSNSAEAVKSEPAEESHVEAPSSESIQAQEEAEEEASAQPSGPLGSWTRVKKVDSGPVFSPLTARYRAEEERERKTTEAREKKAEKLDPLVFTEKTSAVLTKKVKGPIEFKKRTAAKSVRQRIQ</sequence>
<feature type="non-terminal residue" evidence="2">
    <location>
        <position position="1"/>
    </location>
</feature>
<dbReference type="EMBL" id="KZ346744">
    <property type="protein sequence ID" value="PIO69202.1"/>
    <property type="molecule type" value="Genomic_DNA"/>
</dbReference>
<evidence type="ECO:0000256" key="1">
    <source>
        <dbReference type="SAM" id="MobiDB-lite"/>
    </source>
</evidence>
<feature type="compositionally biased region" description="Low complexity" evidence="1">
    <location>
        <begin position="62"/>
        <end position="72"/>
    </location>
</feature>
<feature type="compositionally biased region" description="Basic and acidic residues" evidence="1">
    <location>
        <begin position="109"/>
        <end position="127"/>
    </location>
</feature>
<feature type="compositionally biased region" description="Basic and acidic residues" evidence="1">
    <location>
        <begin position="14"/>
        <end position="24"/>
    </location>
</feature>
<organism evidence="2 3">
    <name type="scientific">Teladorsagia circumcincta</name>
    <name type="common">Brown stomach worm</name>
    <name type="synonym">Ostertagia circumcincta</name>
    <dbReference type="NCBI Taxonomy" id="45464"/>
    <lineage>
        <taxon>Eukaryota</taxon>
        <taxon>Metazoa</taxon>
        <taxon>Ecdysozoa</taxon>
        <taxon>Nematoda</taxon>
        <taxon>Chromadorea</taxon>
        <taxon>Rhabditida</taxon>
        <taxon>Rhabditina</taxon>
        <taxon>Rhabditomorpha</taxon>
        <taxon>Strongyloidea</taxon>
        <taxon>Trichostrongylidae</taxon>
        <taxon>Teladorsagia</taxon>
    </lineage>
</organism>
<reference evidence="2 3" key="1">
    <citation type="submission" date="2015-09" db="EMBL/GenBank/DDBJ databases">
        <title>Draft genome of the parasitic nematode Teladorsagia circumcincta isolate WARC Sus (inbred).</title>
        <authorList>
            <person name="Mitreva M."/>
        </authorList>
    </citation>
    <scope>NUCLEOTIDE SEQUENCE [LARGE SCALE GENOMIC DNA]</scope>
    <source>
        <strain evidence="2 3">S</strain>
    </source>
</reference>
<protein>
    <submittedName>
        <fullName evidence="2">Uncharacterized protein</fullName>
    </submittedName>
</protein>
<name>A0A2G9UHI9_TELCI</name>
<keyword evidence="3" id="KW-1185">Reference proteome</keyword>